<feature type="compositionally biased region" description="Pro residues" evidence="1">
    <location>
        <begin position="29"/>
        <end position="38"/>
    </location>
</feature>
<dbReference type="Proteomes" id="UP001152759">
    <property type="component" value="Chromosome 1"/>
</dbReference>
<feature type="region of interest" description="Disordered" evidence="1">
    <location>
        <begin position="135"/>
        <end position="159"/>
    </location>
</feature>
<evidence type="ECO:0000313" key="3">
    <source>
        <dbReference type="Proteomes" id="UP001152759"/>
    </source>
</evidence>
<evidence type="ECO:0000256" key="1">
    <source>
        <dbReference type="SAM" id="MobiDB-lite"/>
    </source>
</evidence>
<dbReference type="SUPFAM" id="SSF47769">
    <property type="entry name" value="SAM/Pointed domain"/>
    <property type="match status" value="1"/>
</dbReference>
<dbReference type="EMBL" id="OU963862">
    <property type="protein sequence ID" value="CAH0381641.1"/>
    <property type="molecule type" value="Genomic_DNA"/>
</dbReference>
<feature type="compositionally biased region" description="Low complexity" evidence="1">
    <location>
        <begin position="557"/>
        <end position="570"/>
    </location>
</feature>
<dbReference type="InterPro" id="IPR051725">
    <property type="entry name" value="SAM-SH3_domain_protein"/>
</dbReference>
<organism evidence="2 3">
    <name type="scientific">Bemisia tabaci</name>
    <name type="common">Sweetpotato whitefly</name>
    <name type="synonym">Aleurodes tabaci</name>
    <dbReference type="NCBI Taxonomy" id="7038"/>
    <lineage>
        <taxon>Eukaryota</taxon>
        <taxon>Metazoa</taxon>
        <taxon>Ecdysozoa</taxon>
        <taxon>Arthropoda</taxon>
        <taxon>Hexapoda</taxon>
        <taxon>Insecta</taxon>
        <taxon>Pterygota</taxon>
        <taxon>Neoptera</taxon>
        <taxon>Paraneoptera</taxon>
        <taxon>Hemiptera</taxon>
        <taxon>Sternorrhyncha</taxon>
        <taxon>Aleyrodoidea</taxon>
        <taxon>Aleyrodidae</taxon>
        <taxon>Aleyrodinae</taxon>
        <taxon>Bemisia</taxon>
    </lineage>
</organism>
<evidence type="ECO:0008006" key="4">
    <source>
        <dbReference type="Google" id="ProtNLM"/>
    </source>
</evidence>
<protein>
    <recommendedName>
        <fullName evidence="4">SAM domain-containing protein</fullName>
    </recommendedName>
</protein>
<dbReference type="Gene3D" id="1.10.150.50">
    <property type="entry name" value="Transcription Factor, Ets-1"/>
    <property type="match status" value="1"/>
</dbReference>
<evidence type="ECO:0000313" key="2">
    <source>
        <dbReference type="EMBL" id="CAH0381641.1"/>
    </source>
</evidence>
<keyword evidence="3" id="KW-1185">Reference proteome</keyword>
<feature type="region of interest" description="Disordered" evidence="1">
    <location>
        <begin position="521"/>
        <end position="606"/>
    </location>
</feature>
<sequence length="731" mass="81074">MYKTHYRDVLEHLEDLRRRAWGVHLSPSPRTPPGPAPRSPTLTTSLSQPIYVPGKYSPSSCLSDREEDEIYGFAGEAREPVYGVYEKPKPQRRVVINNYQNCLNPRSAYFYEFPPTERSGKKKTTFTRFLKHLKAHRKEKSGSPKHPMHRALTPDRLDEPPGSEYDRLKYFTHGHSGFEETIHRLKLQEAMKKKERFDREHEEILRDIRHGLSREASLGVQLRGEGGGGGGGAGSDDTYMYDDDMIRLATLGHHWYDEPPYESDPEDFLMVAADQHNQRVCYTMKTDKMGLGRSGGKGLKGSKGKGKGVQVNGNGTCNTIGEGGVISLRLAGDISLPPMGIHQRGLILPQAGPYPPTVIPLTRHAHANNRESGDYAASDIQSVCSRLSSLSMETSRSEACEPDLYHRLRPFNNGNDSAISPGSSDCTEEDMVTLHSTQREETGSPSPTIARAKALVDYTPSLYEKDALKFKEHMSIFMLNGYEDLESFCAIQEKDLDYLGILDIEQRALILAAVEVMHGYESPDNGDSSGDEYNPESFDQQNNHEHSRSNNLDSNLSETSSASTRTSTKSENSHPMIKTSANNVSSVEVTETQGSNTYLPNIPTKTNQKSSSIVEITSSDLKSNEKVAVVKYICNPSDLTCETNSSIVRNSEENHVIRRNSSNCCTFSEKSSDSGISSSSVSSSAPNQNSVMKIKRKIQATNNISPGTKAALIESPTRSYVGHFVMDSRKN</sequence>
<gene>
    <name evidence="2" type="ORF">BEMITA_LOCUS1266</name>
</gene>
<dbReference type="PANTHER" id="PTHR12301">
    <property type="entry name" value="SAM-DOMAIN, SH3 AND NUCLEAR LOCALIZATION SIGNALS PROTEIN RELATED"/>
    <property type="match status" value="1"/>
</dbReference>
<name>A0A9N9ZXN4_BEMTA</name>
<feature type="compositionally biased region" description="Polar residues" evidence="1">
    <location>
        <begin position="579"/>
        <end position="606"/>
    </location>
</feature>
<dbReference type="InterPro" id="IPR013761">
    <property type="entry name" value="SAM/pointed_sf"/>
</dbReference>
<reference evidence="2" key="1">
    <citation type="submission" date="2021-12" db="EMBL/GenBank/DDBJ databases">
        <authorList>
            <person name="King R."/>
        </authorList>
    </citation>
    <scope>NUCLEOTIDE SEQUENCE</scope>
</reference>
<accession>A0A9N9ZXN4</accession>
<feature type="region of interest" description="Disordered" evidence="1">
    <location>
        <begin position="668"/>
        <end position="690"/>
    </location>
</feature>
<dbReference type="AlphaFoldDB" id="A0A9N9ZXN4"/>
<proteinExistence type="predicted"/>
<dbReference type="PANTHER" id="PTHR12301:SF10">
    <property type="match status" value="1"/>
</dbReference>
<feature type="region of interest" description="Disordered" evidence="1">
    <location>
        <begin position="23"/>
        <end position="48"/>
    </location>
</feature>
<feature type="compositionally biased region" description="Low complexity" evidence="1">
    <location>
        <begin position="673"/>
        <end position="684"/>
    </location>
</feature>